<accession>A0A0R3RGH5</accession>
<proteinExistence type="predicted"/>
<dbReference type="WBParaSite" id="EEL_0000050901-mRNA-1">
    <property type="protein sequence ID" value="EEL_0000050901-mRNA-1"/>
    <property type="gene ID" value="EEL_0000050901"/>
</dbReference>
<evidence type="ECO:0000313" key="1">
    <source>
        <dbReference type="Proteomes" id="UP000050640"/>
    </source>
</evidence>
<sequence>MSNGLITSNTQKGIIIRTLGNLITVWPLNVNQKEALIFQDIAPISSQYLKVGDWIQMEVEHGDVVVYREKIEPVLQTLVTLRGNVQVKTRMYFPNGIDRNCEHVIGYSDDLGPVGVFFQCPELSDDFLYDVWVARPHKKFASLEKQYNVHWCLVKQTMIPLMRNSNRTKLLWENWSVNYDSEHNNTLTESNVSSREVDFSYALNFNDNALRRLYSDPAVREAVYQCSSDFARSIEAYLRISRN</sequence>
<dbReference type="Proteomes" id="UP000050640">
    <property type="component" value="Unplaced"/>
</dbReference>
<keyword evidence="1" id="KW-1185">Reference proteome</keyword>
<protein>
    <submittedName>
        <fullName evidence="2">RNA_ligase domain-containing protein</fullName>
    </submittedName>
</protein>
<evidence type="ECO:0000313" key="2">
    <source>
        <dbReference type="WBParaSite" id="EEL_0000050901-mRNA-1"/>
    </source>
</evidence>
<name>A0A0R3RGH5_9BILA</name>
<reference evidence="2" key="1">
    <citation type="submission" date="2017-02" db="UniProtKB">
        <authorList>
            <consortium name="WormBaseParasite"/>
        </authorList>
    </citation>
    <scope>IDENTIFICATION</scope>
</reference>
<dbReference type="AlphaFoldDB" id="A0A0R3RGH5"/>
<organism evidence="1 2">
    <name type="scientific">Elaeophora elaphi</name>
    <dbReference type="NCBI Taxonomy" id="1147741"/>
    <lineage>
        <taxon>Eukaryota</taxon>
        <taxon>Metazoa</taxon>
        <taxon>Ecdysozoa</taxon>
        <taxon>Nematoda</taxon>
        <taxon>Chromadorea</taxon>
        <taxon>Rhabditida</taxon>
        <taxon>Spirurina</taxon>
        <taxon>Spiruromorpha</taxon>
        <taxon>Filarioidea</taxon>
        <taxon>Onchocercidae</taxon>
        <taxon>Elaeophora</taxon>
    </lineage>
</organism>